<feature type="transmembrane region" description="Helical" evidence="2">
    <location>
        <begin position="71"/>
        <end position="90"/>
    </location>
</feature>
<keyword evidence="2" id="KW-0472">Membrane</keyword>
<feature type="transmembrane region" description="Helical" evidence="2">
    <location>
        <begin position="159"/>
        <end position="180"/>
    </location>
</feature>
<organism evidence="4 5">
    <name type="scientific">Candidatus Methylacidithermus pantelleriae</name>
    <dbReference type="NCBI Taxonomy" id="2744239"/>
    <lineage>
        <taxon>Bacteria</taxon>
        <taxon>Pseudomonadati</taxon>
        <taxon>Verrucomicrobiota</taxon>
        <taxon>Methylacidiphilae</taxon>
        <taxon>Methylacidiphilales</taxon>
        <taxon>Methylacidiphilaceae</taxon>
        <taxon>Candidatus Methylacidithermus</taxon>
    </lineage>
</organism>
<evidence type="ECO:0000259" key="3">
    <source>
        <dbReference type="SMART" id="SM00471"/>
    </source>
</evidence>
<dbReference type="InterPro" id="IPR052722">
    <property type="entry name" value="PgpH_phosphodiesterase"/>
</dbReference>
<keyword evidence="2" id="KW-0812">Transmembrane</keyword>
<evidence type="ECO:0000313" key="4">
    <source>
        <dbReference type="EMBL" id="CAF0699033.1"/>
    </source>
</evidence>
<keyword evidence="2" id="KW-1133">Transmembrane helix</keyword>
<accession>A0A8J2FQL9</accession>
<evidence type="ECO:0000256" key="2">
    <source>
        <dbReference type="SAM" id="Phobius"/>
    </source>
</evidence>
<keyword evidence="5" id="KW-1185">Reference proteome</keyword>
<feature type="domain" description="HD/PDEase" evidence="3">
    <location>
        <begin position="284"/>
        <end position="455"/>
    </location>
</feature>
<feature type="compositionally biased region" description="Polar residues" evidence="1">
    <location>
        <begin position="518"/>
        <end position="538"/>
    </location>
</feature>
<dbReference type="InterPro" id="IPR011621">
    <property type="entry name" value="Metal-dep_PHydrolase_7TM_intra"/>
</dbReference>
<feature type="transmembrane region" description="Helical" evidence="2">
    <location>
        <begin position="201"/>
        <end position="222"/>
    </location>
</feature>
<gene>
    <name evidence="4" type="ORF">MPNT_30102</name>
</gene>
<evidence type="ECO:0000256" key="1">
    <source>
        <dbReference type="SAM" id="MobiDB-lite"/>
    </source>
</evidence>
<dbReference type="Pfam" id="PF01966">
    <property type="entry name" value="HD"/>
    <property type="match status" value="1"/>
</dbReference>
<feature type="transmembrane region" description="Helical" evidence="2">
    <location>
        <begin position="44"/>
        <end position="64"/>
    </location>
</feature>
<dbReference type="EMBL" id="CAJNOB010000023">
    <property type="protein sequence ID" value="CAF0699033.1"/>
    <property type="molecule type" value="Genomic_DNA"/>
</dbReference>
<name>A0A8J2FQL9_9BACT</name>
<dbReference type="RefSeq" id="WP_174582090.1">
    <property type="nucleotide sequence ID" value="NZ_CAJNOB010000023.1"/>
</dbReference>
<feature type="transmembrane region" description="Helical" evidence="2">
    <location>
        <begin position="102"/>
        <end position="122"/>
    </location>
</feature>
<dbReference type="SUPFAM" id="SSF109604">
    <property type="entry name" value="HD-domain/PDEase-like"/>
    <property type="match status" value="1"/>
</dbReference>
<dbReference type="PANTHER" id="PTHR36442">
    <property type="entry name" value="CYCLIC-DI-AMP PHOSPHODIESTERASE PGPH"/>
    <property type="match status" value="1"/>
</dbReference>
<dbReference type="Pfam" id="PF07698">
    <property type="entry name" value="7TM-7TMR_HD"/>
    <property type="match status" value="1"/>
</dbReference>
<sequence>MTLSELRWFRGLEHWRLVRKGMACGRLRRTAQRPAWLVGLDRSLWVRVLLCAGFTASVVALSFWRQQHSTGCLWLLALLVVLSSLLLLYLELPEVFRSNSQLGLVCGSMLVNVLISKGVYVWTLQHQQWELRDIYFYVPTAFAPLLVTVLLGVRAGVYTVVATALTAALLVNQSLILLALDLVAGCTGVYCTRNARRRRDLLWAGVAVGLAGSIGGVLFGWASRTSQAYLWQEALLSVLSGIATSLLIGTFLPIFEDLLGAQTALSWVELADLNHPLLRRLMMEAPGTYHHSLMVANLAEAAAVAVGANPTLCRVMAYFHDVGKLTNPHYFAENMVPGANPHDSLSPSMSALIIISHVKEGVDLALQHRLPRPIIEAIQQHHGDGLVYYFYHRAKRMSEDAQVGRQLLGVPGSDSGVQEGTFRYPGPKPQTKEIGILMLADAVESASRCLEKPTPQRIEELVEEIVWQRIWDRQLDECGLSLKEIWKVAARLSSMLKTAMHSRLQYPKQEIRDGGSGQSAKRGSGSDSPAARSTSASR</sequence>
<dbReference type="PANTHER" id="PTHR36442:SF1">
    <property type="entry name" value="CYCLIC-DI-AMP PHOSPHODIESTERASE PGPH"/>
    <property type="match status" value="1"/>
</dbReference>
<dbReference type="NCBIfam" id="TIGR00277">
    <property type="entry name" value="HDIG"/>
    <property type="match status" value="1"/>
</dbReference>
<reference evidence="4" key="1">
    <citation type="submission" date="2021-02" db="EMBL/GenBank/DDBJ databases">
        <authorList>
            <person name="Cremers G."/>
            <person name="Picone N."/>
        </authorList>
    </citation>
    <scope>NUCLEOTIDE SEQUENCE</scope>
    <source>
        <strain evidence="4">PQ17</strain>
    </source>
</reference>
<dbReference type="InterPro" id="IPR006675">
    <property type="entry name" value="HDIG_dom"/>
</dbReference>
<dbReference type="Proteomes" id="UP000663859">
    <property type="component" value="Unassembled WGS sequence"/>
</dbReference>
<dbReference type="InterPro" id="IPR006674">
    <property type="entry name" value="HD_domain"/>
</dbReference>
<protein>
    <submittedName>
        <fullName evidence="4">HD domain-containing protein</fullName>
    </submittedName>
</protein>
<dbReference type="Gene3D" id="1.10.3210.10">
    <property type="entry name" value="Hypothetical protein af1432"/>
    <property type="match status" value="1"/>
</dbReference>
<feature type="transmembrane region" description="Helical" evidence="2">
    <location>
        <begin position="134"/>
        <end position="153"/>
    </location>
</feature>
<dbReference type="AlphaFoldDB" id="A0A8J2FQL9"/>
<evidence type="ECO:0000313" key="5">
    <source>
        <dbReference type="Proteomes" id="UP000663859"/>
    </source>
</evidence>
<dbReference type="SMART" id="SM00471">
    <property type="entry name" value="HDc"/>
    <property type="match status" value="1"/>
</dbReference>
<feature type="transmembrane region" description="Helical" evidence="2">
    <location>
        <begin position="234"/>
        <end position="255"/>
    </location>
</feature>
<dbReference type="CDD" id="cd00077">
    <property type="entry name" value="HDc"/>
    <property type="match status" value="1"/>
</dbReference>
<comment type="caution">
    <text evidence="4">The sequence shown here is derived from an EMBL/GenBank/DDBJ whole genome shotgun (WGS) entry which is preliminary data.</text>
</comment>
<feature type="region of interest" description="Disordered" evidence="1">
    <location>
        <begin position="507"/>
        <end position="538"/>
    </location>
</feature>
<dbReference type="InterPro" id="IPR003607">
    <property type="entry name" value="HD/PDEase_dom"/>
</dbReference>
<proteinExistence type="predicted"/>